<keyword evidence="3" id="KW-1185">Reference proteome</keyword>
<feature type="region of interest" description="Disordered" evidence="1">
    <location>
        <begin position="147"/>
        <end position="174"/>
    </location>
</feature>
<name>A0AAD7D828_MYCRO</name>
<feature type="non-terminal residue" evidence="2">
    <location>
        <position position="1"/>
    </location>
</feature>
<comment type="caution">
    <text evidence="2">The sequence shown here is derived from an EMBL/GenBank/DDBJ whole genome shotgun (WGS) entry which is preliminary data.</text>
</comment>
<feature type="region of interest" description="Disordered" evidence="1">
    <location>
        <begin position="66"/>
        <end position="93"/>
    </location>
</feature>
<protein>
    <submittedName>
        <fullName evidence="2">Uncharacterized protein</fullName>
    </submittedName>
</protein>
<evidence type="ECO:0000313" key="3">
    <source>
        <dbReference type="Proteomes" id="UP001221757"/>
    </source>
</evidence>
<dbReference type="Proteomes" id="UP001221757">
    <property type="component" value="Unassembled WGS sequence"/>
</dbReference>
<dbReference type="AlphaFoldDB" id="A0AAD7D828"/>
<sequence>DFTLEGTLDRVDGGLRTLSCSKASKEPSNAFADRAQGALAVLHLVHVLEERVDLVVTEILDGAGTKDLVPEGIDSEPPQRRPNASGETSSDDAADTLLGRLGRVTDDCGGDGCTALRGGAVLYLVDVLEEGVDLLVAEVFDGASAKDLVPKGTNSKSSQGRPNASGKPTSDDAADTLLGRLGRVADNCYGDTGTLVILASNGVNAGNSCTAGHTADHAVLDDVPEGIFTSPDEFAQKGA</sequence>
<feature type="compositionally biased region" description="Polar residues" evidence="1">
    <location>
        <begin position="152"/>
        <end position="168"/>
    </location>
</feature>
<gene>
    <name evidence="2" type="ORF">B0H17DRAFT_1074431</name>
</gene>
<accession>A0AAD7D828</accession>
<proteinExistence type="predicted"/>
<evidence type="ECO:0000256" key="1">
    <source>
        <dbReference type="SAM" id="MobiDB-lite"/>
    </source>
</evidence>
<organism evidence="2 3">
    <name type="scientific">Mycena rosella</name>
    <name type="common">Pink bonnet</name>
    <name type="synonym">Agaricus rosellus</name>
    <dbReference type="NCBI Taxonomy" id="1033263"/>
    <lineage>
        <taxon>Eukaryota</taxon>
        <taxon>Fungi</taxon>
        <taxon>Dikarya</taxon>
        <taxon>Basidiomycota</taxon>
        <taxon>Agaricomycotina</taxon>
        <taxon>Agaricomycetes</taxon>
        <taxon>Agaricomycetidae</taxon>
        <taxon>Agaricales</taxon>
        <taxon>Marasmiineae</taxon>
        <taxon>Mycenaceae</taxon>
        <taxon>Mycena</taxon>
    </lineage>
</organism>
<dbReference type="EMBL" id="JARKIE010000110">
    <property type="protein sequence ID" value="KAJ7683219.1"/>
    <property type="molecule type" value="Genomic_DNA"/>
</dbReference>
<reference evidence="2" key="1">
    <citation type="submission" date="2023-03" db="EMBL/GenBank/DDBJ databases">
        <title>Massive genome expansion in bonnet fungi (Mycena s.s.) driven by repeated elements and novel gene families across ecological guilds.</title>
        <authorList>
            <consortium name="Lawrence Berkeley National Laboratory"/>
            <person name="Harder C.B."/>
            <person name="Miyauchi S."/>
            <person name="Viragh M."/>
            <person name="Kuo A."/>
            <person name="Thoen E."/>
            <person name="Andreopoulos B."/>
            <person name="Lu D."/>
            <person name="Skrede I."/>
            <person name="Drula E."/>
            <person name="Henrissat B."/>
            <person name="Morin E."/>
            <person name="Kohler A."/>
            <person name="Barry K."/>
            <person name="LaButti K."/>
            <person name="Morin E."/>
            <person name="Salamov A."/>
            <person name="Lipzen A."/>
            <person name="Mereny Z."/>
            <person name="Hegedus B."/>
            <person name="Baldrian P."/>
            <person name="Stursova M."/>
            <person name="Weitz H."/>
            <person name="Taylor A."/>
            <person name="Grigoriev I.V."/>
            <person name="Nagy L.G."/>
            <person name="Martin F."/>
            <person name="Kauserud H."/>
        </authorList>
    </citation>
    <scope>NUCLEOTIDE SEQUENCE</scope>
    <source>
        <strain evidence="2">CBHHK067</strain>
    </source>
</reference>
<evidence type="ECO:0000313" key="2">
    <source>
        <dbReference type="EMBL" id="KAJ7683219.1"/>
    </source>
</evidence>